<feature type="chain" id="PRO_5006058886" description="RxLR-like protein" evidence="2">
    <location>
        <begin position="23"/>
        <end position="100"/>
    </location>
</feature>
<dbReference type="RefSeq" id="XP_024580618.1">
    <property type="nucleotide sequence ID" value="XM_024730330.1"/>
</dbReference>
<evidence type="ECO:0000256" key="1">
    <source>
        <dbReference type="SAM" id="MobiDB-lite"/>
    </source>
</evidence>
<organism evidence="3 4">
    <name type="scientific">Plasmopara halstedii</name>
    <name type="common">Downy mildew of sunflower</name>
    <dbReference type="NCBI Taxonomy" id="4781"/>
    <lineage>
        <taxon>Eukaryota</taxon>
        <taxon>Sar</taxon>
        <taxon>Stramenopiles</taxon>
        <taxon>Oomycota</taxon>
        <taxon>Peronosporomycetes</taxon>
        <taxon>Peronosporales</taxon>
        <taxon>Peronosporaceae</taxon>
        <taxon>Plasmopara</taxon>
    </lineage>
</organism>
<accession>A0A0P1ASF8</accession>
<feature type="region of interest" description="Disordered" evidence="1">
    <location>
        <begin position="23"/>
        <end position="76"/>
    </location>
</feature>
<reference evidence="4" key="1">
    <citation type="submission" date="2014-09" db="EMBL/GenBank/DDBJ databases">
        <authorList>
            <person name="Sharma Rahul"/>
            <person name="Thines Marco"/>
        </authorList>
    </citation>
    <scope>NUCLEOTIDE SEQUENCE [LARGE SCALE GENOMIC DNA]</scope>
</reference>
<protein>
    <recommendedName>
        <fullName evidence="5">RxLR-like protein</fullName>
    </recommendedName>
</protein>
<dbReference type="EMBL" id="CCYD01001072">
    <property type="protein sequence ID" value="CEG44249.1"/>
    <property type="molecule type" value="Genomic_DNA"/>
</dbReference>
<feature type="signal peptide" evidence="2">
    <location>
        <begin position="1"/>
        <end position="22"/>
    </location>
</feature>
<dbReference type="AlphaFoldDB" id="A0A0P1ASF8"/>
<dbReference type="GeneID" id="36395066"/>
<evidence type="ECO:0008006" key="5">
    <source>
        <dbReference type="Google" id="ProtNLM"/>
    </source>
</evidence>
<sequence length="100" mass="10850">MSILCLFHAMMILGITMTKTASSWPLQKGHEGSTTQKLTPPHIKVSGKATSRKPAAKEHLLETKETTVDEGSVAGARKSATAVIEPTIKRIKIPQDLEKD</sequence>
<keyword evidence="2" id="KW-0732">Signal</keyword>
<keyword evidence="4" id="KW-1185">Reference proteome</keyword>
<evidence type="ECO:0000313" key="4">
    <source>
        <dbReference type="Proteomes" id="UP000054928"/>
    </source>
</evidence>
<proteinExistence type="predicted"/>
<feature type="compositionally biased region" description="Basic and acidic residues" evidence="1">
    <location>
        <begin position="55"/>
        <end position="67"/>
    </location>
</feature>
<dbReference type="Proteomes" id="UP000054928">
    <property type="component" value="Unassembled WGS sequence"/>
</dbReference>
<evidence type="ECO:0000256" key="2">
    <source>
        <dbReference type="SAM" id="SignalP"/>
    </source>
</evidence>
<name>A0A0P1ASF8_PLAHL</name>
<evidence type="ECO:0000313" key="3">
    <source>
        <dbReference type="EMBL" id="CEG44249.1"/>
    </source>
</evidence>